<organism evidence="1">
    <name type="scientific">uncultured Sphingomonas sp</name>
    <dbReference type="NCBI Taxonomy" id="158754"/>
    <lineage>
        <taxon>Bacteria</taxon>
        <taxon>Pseudomonadati</taxon>
        <taxon>Pseudomonadota</taxon>
        <taxon>Alphaproteobacteria</taxon>
        <taxon>Sphingomonadales</taxon>
        <taxon>Sphingomonadaceae</taxon>
        <taxon>Sphingomonas</taxon>
        <taxon>environmental samples</taxon>
    </lineage>
</organism>
<dbReference type="AlphaFoldDB" id="A0A6J4TES9"/>
<dbReference type="EMBL" id="CADCVZ010000059">
    <property type="protein sequence ID" value="CAA9521565.1"/>
    <property type="molecule type" value="Genomic_DNA"/>
</dbReference>
<gene>
    <name evidence="1" type="ORF">AVDCRST_MAG09-2163</name>
</gene>
<evidence type="ECO:0008006" key="2">
    <source>
        <dbReference type="Google" id="ProtNLM"/>
    </source>
</evidence>
<dbReference type="InterPro" id="IPR021440">
    <property type="entry name" value="DUF3089"/>
</dbReference>
<accession>A0A6J4TES9</accession>
<reference evidence="1" key="1">
    <citation type="submission" date="2020-02" db="EMBL/GenBank/DDBJ databases">
        <authorList>
            <person name="Meier V. D."/>
        </authorList>
    </citation>
    <scope>NUCLEOTIDE SEQUENCE</scope>
    <source>
        <strain evidence="1">AVDCRST_MAG09</strain>
    </source>
</reference>
<name>A0A6J4TES9_9SPHN</name>
<sequence>MCARRFLLIVFFLTLLVVAGAFALFQYGGEVLVRQATPQGSFEEQPPTSGPDYGQEENWIARPGLAGDPSSWVPQGAGTAAAGGDAAVFYIHPTTYLRRDRWNAPLDDGESRDRAALFVRSQSSALTAAGQVWAPRYRQAAFGAFLLESEDATQALNLAYRDVARAFDRFLLEAGDRPIILAGHSQGALHLTRLLRERVAGRPVAQRVAAAYVVGWPISVTADVPTFGLPACERADQPRCVLSWETFGEPANTDLITDVYDGSVGPTGQKRRREDLLCVNPLTGTRNGAAPPTANLGTLVPNGDLTNATLAIGQVGARCEGGFLLVDGEVPAIGPYVLPGNNYHVYDYALFWANIRRDALGRLAAWRQR</sequence>
<dbReference type="InterPro" id="IPR029058">
    <property type="entry name" value="AB_hydrolase_fold"/>
</dbReference>
<protein>
    <recommendedName>
        <fullName evidence="2">DUF3089 domain-containing protein</fullName>
    </recommendedName>
</protein>
<dbReference type="Gene3D" id="3.40.50.1820">
    <property type="entry name" value="alpha/beta hydrolase"/>
    <property type="match status" value="1"/>
</dbReference>
<dbReference type="RefSeq" id="WP_294174381.1">
    <property type="nucleotide sequence ID" value="NZ_CADCVZ010000059.1"/>
</dbReference>
<dbReference type="Pfam" id="PF11288">
    <property type="entry name" value="DUF3089"/>
    <property type="match status" value="1"/>
</dbReference>
<dbReference type="SUPFAM" id="SSF53474">
    <property type="entry name" value="alpha/beta-Hydrolases"/>
    <property type="match status" value="1"/>
</dbReference>
<evidence type="ECO:0000313" key="1">
    <source>
        <dbReference type="EMBL" id="CAA9521565.1"/>
    </source>
</evidence>
<proteinExistence type="predicted"/>